<organism evidence="1 2">
    <name type="scientific">Popillia japonica</name>
    <name type="common">Japanese beetle</name>
    <dbReference type="NCBI Taxonomy" id="7064"/>
    <lineage>
        <taxon>Eukaryota</taxon>
        <taxon>Metazoa</taxon>
        <taxon>Ecdysozoa</taxon>
        <taxon>Arthropoda</taxon>
        <taxon>Hexapoda</taxon>
        <taxon>Insecta</taxon>
        <taxon>Pterygota</taxon>
        <taxon>Neoptera</taxon>
        <taxon>Endopterygota</taxon>
        <taxon>Coleoptera</taxon>
        <taxon>Polyphaga</taxon>
        <taxon>Scarabaeiformia</taxon>
        <taxon>Scarabaeidae</taxon>
        <taxon>Rutelinae</taxon>
        <taxon>Popillia</taxon>
    </lineage>
</organism>
<gene>
    <name evidence="1" type="ORF">QE152_g37548</name>
</gene>
<comment type="caution">
    <text evidence="1">The sequence shown here is derived from an EMBL/GenBank/DDBJ whole genome shotgun (WGS) entry which is preliminary data.</text>
</comment>
<evidence type="ECO:0008006" key="3">
    <source>
        <dbReference type="Google" id="ProtNLM"/>
    </source>
</evidence>
<dbReference type="Proteomes" id="UP001458880">
    <property type="component" value="Unassembled WGS sequence"/>
</dbReference>
<keyword evidence="2" id="KW-1185">Reference proteome</keyword>
<evidence type="ECO:0000313" key="1">
    <source>
        <dbReference type="EMBL" id="KAK9685970.1"/>
    </source>
</evidence>
<sequence length="156" mass="17260">MQTTTVLEPRVTFNIQYCVYGTLRIVPSALDGEHTGLSSLIGVFQYPDNIRFQPIENVEFKMDDLSMTVFWDVPDALSHCENLYHVTARNDALGEEDSCLGTSSCVVTLTDFCPTTDFIIDPIGLVVTLTDFCPTTDFIIDPIGLLGDSVLITRPC</sequence>
<accession>A0AAW1IA52</accession>
<evidence type="ECO:0000313" key="2">
    <source>
        <dbReference type="Proteomes" id="UP001458880"/>
    </source>
</evidence>
<proteinExistence type="predicted"/>
<reference evidence="1 2" key="1">
    <citation type="journal article" date="2024" name="BMC Genomics">
        <title>De novo assembly and annotation of Popillia japonica's genome with initial clues to its potential as an invasive pest.</title>
        <authorList>
            <person name="Cucini C."/>
            <person name="Boschi S."/>
            <person name="Funari R."/>
            <person name="Cardaioli E."/>
            <person name="Iannotti N."/>
            <person name="Marturano G."/>
            <person name="Paoli F."/>
            <person name="Bruttini M."/>
            <person name="Carapelli A."/>
            <person name="Frati F."/>
            <person name="Nardi F."/>
        </authorList>
    </citation>
    <scope>NUCLEOTIDE SEQUENCE [LARGE SCALE GENOMIC DNA]</scope>
    <source>
        <strain evidence="1">DMR45628</strain>
    </source>
</reference>
<name>A0AAW1IA52_POPJA</name>
<dbReference type="EMBL" id="JASPKY010000736">
    <property type="protein sequence ID" value="KAK9685970.1"/>
    <property type="molecule type" value="Genomic_DNA"/>
</dbReference>
<protein>
    <recommendedName>
        <fullName evidence="3">Fibronectin type-III domain-containing protein</fullName>
    </recommendedName>
</protein>
<dbReference type="AlphaFoldDB" id="A0AAW1IA52"/>